<dbReference type="OrthoDB" id="45815at2157"/>
<feature type="transmembrane region" description="Helical" evidence="7">
    <location>
        <begin position="211"/>
        <end position="234"/>
    </location>
</feature>
<dbReference type="InterPro" id="IPR035906">
    <property type="entry name" value="MetI-like_sf"/>
</dbReference>
<dbReference type="PROSITE" id="PS50928">
    <property type="entry name" value="ABC_TM1"/>
    <property type="match status" value="1"/>
</dbReference>
<organism evidence="9 10">
    <name type="scientific">Pyrodictium occultum</name>
    <dbReference type="NCBI Taxonomy" id="2309"/>
    <lineage>
        <taxon>Archaea</taxon>
        <taxon>Thermoproteota</taxon>
        <taxon>Thermoprotei</taxon>
        <taxon>Desulfurococcales</taxon>
        <taxon>Pyrodictiaceae</taxon>
        <taxon>Pyrodictium</taxon>
    </lineage>
</organism>
<dbReference type="InterPro" id="IPR000515">
    <property type="entry name" value="MetI-like"/>
</dbReference>
<dbReference type="PANTHER" id="PTHR30193:SF37">
    <property type="entry name" value="INNER MEMBRANE ABC TRANSPORTER PERMEASE PROTEIN YCJO"/>
    <property type="match status" value="1"/>
</dbReference>
<feature type="transmembrane region" description="Helical" evidence="7">
    <location>
        <begin position="5"/>
        <end position="23"/>
    </location>
</feature>
<evidence type="ECO:0000259" key="8">
    <source>
        <dbReference type="PROSITE" id="PS50928"/>
    </source>
</evidence>
<proteinExistence type="inferred from homology"/>
<feature type="transmembrane region" description="Helical" evidence="7">
    <location>
        <begin position="98"/>
        <end position="118"/>
    </location>
</feature>
<name>A0A0V8RRQ8_PYROC</name>
<dbReference type="SUPFAM" id="SSF161098">
    <property type="entry name" value="MetI-like"/>
    <property type="match status" value="1"/>
</dbReference>
<feature type="domain" description="ABC transmembrane type-1" evidence="8">
    <location>
        <begin position="60"/>
        <end position="282"/>
    </location>
</feature>
<dbReference type="PANTHER" id="PTHR30193">
    <property type="entry name" value="ABC TRANSPORTER PERMEASE PROTEIN"/>
    <property type="match status" value="1"/>
</dbReference>
<evidence type="ECO:0000256" key="1">
    <source>
        <dbReference type="ARBA" id="ARBA00004651"/>
    </source>
</evidence>
<evidence type="ECO:0000256" key="5">
    <source>
        <dbReference type="ARBA" id="ARBA00022989"/>
    </source>
</evidence>
<keyword evidence="2 7" id="KW-0813">Transport</keyword>
<keyword evidence="4 7" id="KW-0812">Transmembrane</keyword>
<feature type="transmembrane region" description="Helical" evidence="7">
    <location>
        <begin position="59"/>
        <end position="86"/>
    </location>
</feature>
<evidence type="ECO:0000313" key="10">
    <source>
        <dbReference type="Proteomes" id="UP000053352"/>
    </source>
</evidence>
<dbReference type="EMBL" id="LNTB01000002">
    <property type="protein sequence ID" value="KSW10791.1"/>
    <property type="molecule type" value="Genomic_DNA"/>
</dbReference>
<comment type="subcellular location">
    <subcellularLocation>
        <location evidence="1 7">Cell membrane</location>
        <topology evidence="1 7">Multi-pass membrane protein</topology>
    </subcellularLocation>
</comment>
<accession>A0A0V8RRQ8</accession>
<evidence type="ECO:0000256" key="3">
    <source>
        <dbReference type="ARBA" id="ARBA00022475"/>
    </source>
</evidence>
<evidence type="ECO:0000256" key="7">
    <source>
        <dbReference type="RuleBase" id="RU363032"/>
    </source>
</evidence>
<reference evidence="9 10" key="1">
    <citation type="submission" date="2015-11" db="EMBL/GenBank/DDBJ databases">
        <title>Genome sequence of Pyrodictium occultum PL-19, a marine hyperthermophilic archaeon isolated from Volcano, Italy.</title>
        <authorList>
            <person name="Utturkar S."/>
            <person name="Huber H."/>
            <person name="Leptihn S."/>
            <person name="Brown S."/>
            <person name="Stetter K.O."/>
            <person name="Podar M."/>
        </authorList>
    </citation>
    <scope>NUCLEOTIDE SEQUENCE [LARGE SCALE GENOMIC DNA]</scope>
    <source>
        <strain evidence="9 10">PL-19</strain>
    </source>
</reference>
<dbReference type="GO" id="GO:0005886">
    <property type="term" value="C:plasma membrane"/>
    <property type="evidence" value="ECO:0007669"/>
    <property type="project" value="UniProtKB-SubCell"/>
</dbReference>
<protein>
    <submittedName>
        <fullName evidence="9">ABC transporter permease</fullName>
    </submittedName>
</protein>
<comment type="similarity">
    <text evidence="7">Belongs to the binding-protein-dependent transport system permease family.</text>
</comment>
<dbReference type="GO" id="GO:0055085">
    <property type="term" value="P:transmembrane transport"/>
    <property type="evidence" value="ECO:0007669"/>
    <property type="project" value="InterPro"/>
</dbReference>
<keyword evidence="3" id="KW-1003">Cell membrane</keyword>
<dbReference type="Gene3D" id="1.10.3720.10">
    <property type="entry name" value="MetI-like"/>
    <property type="match status" value="1"/>
</dbReference>
<dbReference type="AlphaFoldDB" id="A0A0V8RRQ8"/>
<feature type="transmembrane region" description="Helical" evidence="7">
    <location>
        <begin position="263"/>
        <end position="286"/>
    </location>
</feature>
<evidence type="ECO:0000313" key="9">
    <source>
        <dbReference type="EMBL" id="KSW10791.1"/>
    </source>
</evidence>
<keyword evidence="10" id="KW-1185">Reference proteome</keyword>
<evidence type="ECO:0000256" key="6">
    <source>
        <dbReference type="ARBA" id="ARBA00023136"/>
    </source>
</evidence>
<dbReference type="Pfam" id="PF00528">
    <property type="entry name" value="BPD_transp_1"/>
    <property type="match status" value="1"/>
</dbReference>
<dbReference type="CDD" id="cd06261">
    <property type="entry name" value="TM_PBP2"/>
    <property type="match status" value="1"/>
</dbReference>
<dbReference type="Proteomes" id="UP000053352">
    <property type="component" value="Unassembled WGS sequence"/>
</dbReference>
<evidence type="ECO:0000256" key="4">
    <source>
        <dbReference type="ARBA" id="ARBA00022692"/>
    </source>
</evidence>
<gene>
    <name evidence="9" type="ORF">CF15_07895</name>
</gene>
<dbReference type="InterPro" id="IPR051393">
    <property type="entry name" value="ABC_transporter_permease"/>
</dbReference>
<keyword evidence="5 7" id="KW-1133">Transmembrane helix</keyword>
<sequence>MPALFLIAVFYIAPLMLSIYIGFTPLRDWNLHRYLGSVTTYNYERLLHLLLHDPDVGKIIRTTIVFVSLTLLVNVLGGLALALAAFLMEESISLPTRLAWMLPRMTPIAVYSLIWYYFFLGDRTGTLNSILLRLGVIDKPVDWGTNPALLPYSDWAILVLVNGLVGVSFGMVVFYSALRSIPREHIIAARVDGASTWQLVRHILVPQLRWHLVYVTIWQLLSLVTTYAHIFLLVEWGALDRWWGSTWALYVFNTAFSTGDQGLAAAASTLLVALGVVLGLAALRLLGFQRMMQEPRGEI</sequence>
<keyword evidence="6 7" id="KW-0472">Membrane</keyword>
<comment type="caution">
    <text evidence="9">The sequence shown here is derived from an EMBL/GenBank/DDBJ whole genome shotgun (WGS) entry which is preliminary data.</text>
</comment>
<feature type="transmembrane region" description="Helical" evidence="7">
    <location>
        <begin position="155"/>
        <end position="178"/>
    </location>
</feature>
<evidence type="ECO:0000256" key="2">
    <source>
        <dbReference type="ARBA" id="ARBA00022448"/>
    </source>
</evidence>
<dbReference type="STRING" id="2309.CF15_07895"/>